<dbReference type="Pfam" id="PF00001">
    <property type="entry name" value="7tm_1"/>
    <property type="match status" value="1"/>
</dbReference>
<gene>
    <name evidence="11" type="ORF">AMECASPLE_022541</name>
</gene>
<keyword evidence="7" id="KW-0675">Receptor</keyword>
<evidence type="ECO:0000256" key="3">
    <source>
        <dbReference type="ARBA" id="ARBA00022692"/>
    </source>
</evidence>
<dbReference type="PRINTS" id="PR01157">
    <property type="entry name" value="P2YPURNOCPTR"/>
</dbReference>
<protein>
    <recommendedName>
        <fullName evidence="10">G-protein coupled receptors family 1 profile domain-containing protein</fullName>
    </recommendedName>
</protein>
<reference evidence="11 12" key="1">
    <citation type="submission" date="2021-06" db="EMBL/GenBank/DDBJ databases">
        <authorList>
            <person name="Palmer J.M."/>
        </authorList>
    </citation>
    <scope>NUCLEOTIDE SEQUENCE [LARGE SCALE GENOMIC DNA]</scope>
    <source>
        <strain evidence="11 12">AS_MEX2019</strain>
        <tissue evidence="11">Muscle</tissue>
    </source>
</reference>
<evidence type="ECO:0000256" key="5">
    <source>
        <dbReference type="ARBA" id="ARBA00023040"/>
    </source>
</evidence>
<proteinExistence type="predicted"/>
<accession>A0ABV0Y432</accession>
<dbReference type="Gene3D" id="1.20.1070.10">
    <property type="entry name" value="Rhodopsin 7-helix transmembrane proteins"/>
    <property type="match status" value="1"/>
</dbReference>
<dbReference type="PANTHER" id="PTHR24231">
    <property type="entry name" value="PURINOCEPTOR-RELATED G-PROTEIN COUPLED RECEPTOR"/>
    <property type="match status" value="1"/>
</dbReference>
<dbReference type="PROSITE" id="PS00237">
    <property type="entry name" value="G_PROTEIN_RECEP_F1_1"/>
    <property type="match status" value="1"/>
</dbReference>
<evidence type="ECO:0000256" key="9">
    <source>
        <dbReference type="SAM" id="Phobius"/>
    </source>
</evidence>
<name>A0ABV0Y432_9TELE</name>
<dbReference type="EMBL" id="JAHRIP010020827">
    <property type="protein sequence ID" value="MEQ2288435.1"/>
    <property type="molecule type" value="Genomic_DNA"/>
</dbReference>
<evidence type="ECO:0000313" key="11">
    <source>
        <dbReference type="EMBL" id="MEQ2288435.1"/>
    </source>
</evidence>
<keyword evidence="8" id="KW-0807">Transducer</keyword>
<dbReference type="InterPro" id="IPR000276">
    <property type="entry name" value="GPCR_Rhodpsn"/>
</dbReference>
<sequence>MINLSSTDFMYELSLPFLVASYIMRDRWISGDFLCRLVRFLFYLNLYCSIFFLTCISAHRYLGICHPLKVITLETKKVVLVWIVSVCFDMPYFPVCSDWLHDQNGRNIDQCKSNYLQQESSHLIKRPHQL</sequence>
<keyword evidence="6 9" id="KW-0472">Membrane</keyword>
<comment type="subcellular location">
    <subcellularLocation>
        <location evidence="1">Cell membrane</location>
        <topology evidence="1">Multi-pass membrane protein</topology>
    </subcellularLocation>
</comment>
<feature type="transmembrane region" description="Helical" evidence="9">
    <location>
        <begin position="40"/>
        <end position="62"/>
    </location>
</feature>
<keyword evidence="12" id="KW-1185">Reference proteome</keyword>
<keyword evidence="5" id="KW-0297">G-protein coupled receptor</keyword>
<dbReference type="SUPFAM" id="SSF81321">
    <property type="entry name" value="Family A G protein-coupled receptor-like"/>
    <property type="match status" value="1"/>
</dbReference>
<evidence type="ECO:0000313" key="12">
    <source>
        <dbReference type="Proteomes" id="UP001469553"/>
    </source>
</evidence>
<evidence type="ECO:0000259" key="10">
    <source>
        <dbReference type="PROSITE" id="PS50262"/>
    </source>
</evidence>
<evidence type="ECO:0000256" key="4">
    <source>
        <dbReference type="ARBA" id="ARBA00022989"/>
    </source>
</evidence>
<evidence type="ECO:0000256" key="1">
    <source>
        <dbReference type="ARBA" id="ARBA00004651"/>
    </source>
</evidence>
<keyword evidence="4 9" id="KW-1133">Transmembrane helix</keyword>
<evidence type="ECO:0000256" key="8">
    <source>
        <dbReference type="ARBA" id="ARBA00023224"/>
    </source>
</evidence>
<evidence type="ECO:0000256" key="7">
    <source>
        <dbReference type="ARBA" id="ARBA00023170"/>
    </source>
</evidence>
<evidence type="ECO:0000256" key="6">
    <source>
        <dbReference type="ARBA" id="ARBA00023136"/>
    </source>
</evidence>
<keyword evidence="3 9" id="KW-0812">Transmembrane</keyword>
<feature type="domain" description="G-protein coupled receptors family 1 profile" evidence="10">
    <location>
        <begin position="1"/>
        <end position="130"/>
    </location>
</feature>
<dbReference type="PROSITE" id="PS50262">
    <property type="entry name" value="G_PROTEIN_RECEP_F1_2"/>
    <property type="match status" value="1"/>
</dbReference>
<organism evidence="11 12">
    <name type="scientific">Ameca splendens</name>
    <dbReference type="NCBI Taxonomy" id="208324"/>
    <lineage>
        <taxon>Eukaryota</taxon>
        <taxon>Metazoa</taxon>
        <taxon>Chordata</taxon>
        <taxon>Craniata</taxon>
        <taxon>Vertebrata</taxon>
        <taxon>Euteleostomi</taxon>
        <taxon>Actinopterygii</taxon>
        <taxon>Neopterygii</taxon>
        <taxon>Teleostei</taxon>
        <taxon>Neoteleostei</taxon>
        <taxon>Acanthomorphata</taxon>
        <taxon>Ovalentaria</taxon>
        <taxon>Atherinomorphae</taxon>
        <taxon>Cyprinodontiformes</taxon>
        <taxon>Goodeidae</taxon>
        <taxon>Ameca</taxon>
    </lineage>
</organism>
<dbReference type="PANTHER" id="PTHR24231:SF51">
    <property type="entry name" value="P2Y PURINOCEPTOR 4"/>
    <property type="match status" value="1"/>
</dbReference>
<dbReference type="Proteomes" id="UP001469553">
    <property type="component" value="Unassembled WGS sequence"/>
</dbReference>
<evidence type="ECO:0000256" key="2">
    <source>
        <dbReference type="ARBA" id="ARBA00022475"/>
    </source>
</evidence>
<dbReference type="InterPro" id="IPR017452">
    <property type="entry name" value="GPCR_Rhodpsn_7TM"/>
</dbReference>
<comment type="caution">
    <text evidence="11">The sequence shown here is derived from an EMBL/GenBank/DDBJ whole genome shotgun (WGS) entry which is preliminary data.</text>
</comment>
<keyword evidence="2" id="KW-1003">Cell membrane</keyword>